<evidence type="ECO:0000313" key="7">
    <source>
        <dbReference type="Proteomes" id="UP000492821"/>
    </source>
</evidence>
<reference evidence="8" key="2">
    <citation type="submission" date="2020-10" db="UniProtKB">
        <authorList>
            <consortium name="WormBaseParasite"/>
        </authorList>
    </citation>
    <scope>IDENTIFICATION</scope>
</reference>
<dbReference type="WBParaSite" id="Pan_g10477.t1">
    <property type="protein sequence ID" value="Pan_g10477.t1"/>
    <property type="gene ID" value="Pan_g10477"/>
</dbReference>
<reference evidence="7" key="1">
    <citation type="journal article" date="2013" name="Genetics">
        <title>The draft genome and transcriptome of Panagrellus redivivus are shaped by the harsh demands of a free-living lifestyle.</title>
        <authorList>
            <person name="Srinivasan J."/>
            <person name="Dillman A.R."/>
            <person name="Macchietto M.G."/>
            <person name="Heikkinen L."/>
            <person name="Lakso M."/>
            <person name="Fracchia K.M."/>
            <person name="Antoshechkin I."/>
            <person name="Mortazavi A."/>
            <person name="Wong G."/>
            <person name="Sternberg P.W."/>
        </authorList>
    </citation>
    <scope>NUCLEOTIDE SEQUENCE [LARGE SCALE GENOMIC DNA]</scope>
    <source>
        <strain evidence="7">MT8872</strain>
    </source>
</reference>
<dbReference type="GO" id="GO:0140359">
    <property type="term" value="F:ABC-type transporter activity"/>
    <property type="evidence" value="ECO:0007669"/>
    <property type="project" value="InterPro"/>
</dbReference>
<dbReference type="GO" id="GO:0006635">
    <property type="term" value="P:fatty acid beta-oxidation"/>
    <property type="evidence" value="ECO:0007669"/>
    <property type="project" value="TreeGrafter"/>
</dbReference>
<dbReference type="GO" id="GO:0015910">
    <property type="term" value="P:long-chain fatty acid import into peroxisome"/>
    <property type="evidence" value="ECO:0007669"/>
    <property type="project" value="TreeGrafter"/>
</dbReference>
<name>A0A7E4UN32_PANRE</name>
<sequence length="443" mass="51018">MAEKTFVKKPKKTPNSFLQFFRGIGLIFRLVFVNFEWQAITITIALAAFSIAYEFVSLRMYDINADFATSMAEADYKLFISSFWAGITNAAFSGTIGTIGSFIGEITSTLYRRNSMGQSHRKYYAFKTYYRLNCINNEGVDNPDQRILSDVSNVSNFFAVTFVPLLTSWSVVVAAYSYRVQQFAGWEGIGTLYGATFLGIFTNFLFVKPLGKLYNKIEFFEGTLRYKHATIRNHSESTAMYKAEDFENTECRYLVNGMIKTWFKMAAWEFPAEAIKTFFGGMENIMICIILYFPLISEKKDVDHILAYITVHYSSCHYLISKVGQLSDNLNELYTFAGILKRVHEFFAFADKNWKECAEQNDDVTESNVIYAKSDHVYQFQSVCFGTPTIPSKVIVNGKPELVSEKERKFTSDWSFWLRQVLCLESCHEIVEDSKWDVDHRRS</sequence>
<feature type="transmembrane region" description="Helical" evidence="5">
    <location>
        <begin position="78"/>
        <end position="103"/>
    </location>
</feature>
<dbReference type="SUPFAM" id="SSF90123">
    <property type="entry name" value="ABC transporter transmembrane region"/>
    <property type="match status" value="1"/>
</dbReference>
<keyword evidence="3 5" id="KW-1133">Transmembrane helix</keyword>
<dbReference type="GO" id="GO:0005524">
    <property type="term" value="F:ATP binding"/>
    <property type="evidence" value="ECO:0007669"/>
    <property type="project" value="InterPro"/>
</dbReference>
<keyword evidence="4 5" id="KW-0472">Membrane</keyword>
<protein>
    <submittedName>
        <fullName evidence="8">ABC transmembrane type-1 domain-containing protein</fullName>
    </submittedName>
</protein>
<keyword evidence="2 5" id="KW-0812">Transmembrane</keyword>
<keyword evidence="7" id="KW-1185">Reference proteome</keyword>
<dbReference type="GO" id="GO:0005324">
    <property type="term" value="F:long-chain fatty acid transmembrane transporter activity"/>
    <property type="evidence" value="ECO:0007669"/>
    <property type="project" value="TreeGrafter"/>
</dbReference>
<dbReference type="InterPro" id="IPR011527">
    <property type="entry name" value="ABC1_TM_dom"/>
</dbReference>
<dbReference type="GO" id="GO:0005778">
    <property type="term" value="C:peroxisomal membrane"/>
    <property type="evidence" value="ECO:0007669"/>
    <property type="project" value="TreeGrafter"/>
</dbReference>
<dbReference type="GO" id="GO:0042760">
    <property type="term" value="P:very long-chain fatty acid catabolic process"/>
    <property type="evidence" value="ECO:0007669"/>
    <property type="project" value="TreeGrafter"/>
</dbReference>
<dbReference type="Pfam" id="PF06472">
    <property type="entry name" value="ABC_membrane_2"/>
    <property type="match status" value="1"/>
</dbReference>
<evidence type="ECO:0000256" key="1">
    <source>
        <dbReference type="ARBA" id="ARBA00022448"/>
    </source>
</evidence>
<evidence type="ECO:0000259" key="6">
    <source>
        <dbReference type="Pfam" id="PF06472"/>
    </source>
</evidence>
<evidence type="ECO:0000256" key="2">
    <source>
        <dbReference type="ARBA" id="ARBA00022692"/>
    </source>
</evidence>
<dbReference type="AlphaFoldDB" id="A0A7E4UN32"/>
<keyword evidence="1" id="KW-0813">Transport</keyword>
<organism evidence="7 8">
    <name type="scientific">Panagrellus redivivus</name>
    <name type="common">Microworm</name>
    <dbReference type="NCBI Taxonomy" id="6233"/>
    <lineage>
        <taxon>Eukaryota</taxon>
        <taxon>Metazoa</taxon>
        <taxon>Ecdysozoa</taxon>
        <taxon>Nematoda</taxon>
        <taxon>Chromadorea</taxon>
        <taxon>Rhabditida</taxon>
        <taxon>Tylenchina</taxon>
        <taxon>Panagrolaimomorpha</taxon>
        <taxon>Panagrolaimoidea</taxon>
        <taxon>Panagrolaimidae</taxon>
        <taxon>Panagrellus</taxon>
    </lineage>
</organism>
<feature type="domain" description="ABC transmembrane type-1" evidence="6">
    <location>
        <begin position="27"/>
        <end position="279"/>
    </location>
</feature>
<dbReference type="Proteomes" id="UP000492821">
    <property type="component" value="Unassembled WGS sequence"/>
</dbReference>
<evidence type="ECO:0000313" key="8">
    <source>
        <dbReference type="WBParaSite" id="Pan_g10477.t1"/>
    </source>
</evidence>
<proteinExistence type="predicted"/>
<feature type="transmembrane region" description="Helical" evidence="5">
    <location>
        <begin position="39"/>
        <end position="58"/>
    </location>
</feature>
<dbReference type="PANTHER" id="PTHR11384">
    <property type="entry name" value="ATP-BINDING CASSETTE, SUB-FAMILY D MEMBER"/>
    <property type="match status" value="1"/>
</dbReference>
<feature type="transmembrane region" description="Helical" evidence="5">
    <location>
        <begin position="190"/>
        <end position="207"/>
    </location>
</feature>
<dbReference type="GO" id="GO:0007031">
    <property type="term" value="P:peroxisome organization"/>
    <property type="evidence" value="ECO:0007669"/>
    <property type="project" value="TreeGrafter"/>
</dbReference>
<evidence type="ECO:0000256" key="4">
    <source>
        <dbReference type="ARBA" id="ARBA00023136"/>
    </source>
</evidence>
<dbReference type="InterPro" id="IPR050835">
    <property type="entry name" value="ABC_transporter_sub-D"/>
</dbReference>
<dbReference type="InterPro" id="IPR036640">
    <property type="entry name" value="ABC1_TM_sf"/>
</dbReference>
<feature type="transmembrane region" description="Helical" evidence="5">
    <location>
        <begin position="156"/>
        <end position="178"/>
    </location>
</feature>
<evidence type="ECO:0000256" key="5">
    <source>
        <dbReference type="SAM" id="Phobius"/>
    </source>
</evidence>
<dbReference type="PANTHER" id="PTHR11384:SF59">
    <property type="entry name" value="LYSOSOMAL COBALAMIN TRANSPORTER ABCD4"/>
    <property type="match status" value="1"/>
</dbReference>
<accession>A0A7E4UN32</accession>
<evidence type="ECO:0000256" key="3">
    <source>
        <dbReference type="ARBA" id="ARBA00022989"/>
    </source>
</evidence>